<proteinExistence type="predicted"/>
<sequence>MAERHIDPDKEQLIQDALIKLILEQQGLTLEEMEYKITEHLATLLNGETWLCRIQLQPHALDERDKPEEYLLDQQQLDINKTLLFEQGKGKEKMMLATEDYKVFIIRIELNIDSALRNRIDKYFKRLSQYNAVVDVEVEKVKKNFQKLSYFEIACIAKYLDHMDIENFIRVSKSCHYSGCLAITQNIQAFKEQVDKTNFQEDEKYLKEFLQEDIDKHIDKEYDIERVLVTELNTNITNCYVQEDVLKRYKLWNVGQQQISNVSDNVKVLYEFLQDSIKILSIRENPLLQINKKMNACFQMKSTYLAFDIDKQMQKYSEEERAQAMKVYHDLPILNRMQNQANVIMRTNNFATETSTEKKCLQIISILCSENYKAFLFVASVDGKPQYTYAGRNFLNQPPFLRQVKTMPATNIMEAKKFRDKYGPTEREIQYFLRTQRQTENILISFINSVFEYFYKEREKLKSRSEIFRLILEQEESMHRGNFQDLQKYFKKYKPKLYEENFVKS</sequence>
<protein>
    <submittedName>
        <fullName evidence="1">Uncharacterized protein</fullName>
    </submittedName>
</protein>
<dbReference type="InParanoid" id="A0A077ZV29"/>
<gene>
    <name evidence="1" type="primary">Contig1029.g1119</name>
    <name evidence="1" type="ORF">STYLEM_2131</name>
</gene>
<name>A0A077ZV29_STYLE</name>
<evidence type="ECO:0000313" key="1">
    <source>
        <dbReference type="EMBL" id="CDW73155.1"/>
    </source>
</evidence>
<dbReference type="EMBL" id="CCKQ01002060">
    <property type="protein sequence ID" value="CDW73155.1"/>
    <property type="molecule type" value="Genomic_DNA"/>
</dbReference>
<evidence type="ECO:0000313" key="2">
    <source>
        <dbReference type="Proteomes" id="UP000039865"/>
    </source>
</evidence>
<reference evidence="1 2" key="1">
    <citation type="submission" date="2014-06" db="EMBL/GenBank/DDBJ databases">
        <authorList>
            <person name="Swart Estienne"/>
        </authorList>
    </citation>
    <scope>NUCLEOTIDE SEQUENCE [LARGE SCALE GENOMIC DNA]</scope>
    <source>
        <strain evidence="1 2">130c</strain>
    </source>
</reference>
<dbReference type="Proteomes" id="UP000039865">
    <property type="component" value="Unassembled WGS sequence"/>
</dbReference>
<organism evidence="1 2">
    <name type="scientific">Stylonychia lemnae</name>
    <name type="common">Ciliate</name>
    <dbReference type="NCBI Taxonomy" id="5949"/>
    <lineage>
        <taxon>Eukaryota</taxon>
        <taxon>Sar</taxon>
        <taxon>Alveolata</taxon>
        <taxon>Ciliophora</taxon>
        <taxon>Intramacronucleata</taxon>
        <taxon>Spirotrichea</taxon>
        <taxon>Stichotrichia</taxon>
        <taxon>Sporadotrichida</taxon>
        <taxon>Oxytrichidae</taxon>
        <taxon>Stylonychinae</taxon>
        <taxon>Stylonychia</taxon>
    </lineage>
</organism>
<keyword evidence="2" id="KW-1185">Reference proteome</keyword>
<dbReference type="AlphaFoldDB" id="A0A077ZV29"/>
<accession>A0A077ZV29</accession>